<name>A0A0N4ZKZ9_PARTI</name>
<dbReference type="WBParaSite" id="PTRK_0000878200.1">
    <property type="protein sequence ID" value="PTRK_0000878200.1"/>
    <property type="gene ID" value="PTRK_0000878200"/>
</dbReference>
<dbReference type="AlphaFoldDB" id="A0A0N4ZKZ9"/>
<evidence type="ECO:0000313" key="2">
    <source>
        <dbReference type="Proteomes" id="UP000038045"/>
    </source>
</evidence>
<feature type="compositionally biased region" description="Basic and acidic residues" evidence="1">
    <location>
        <begin position="8"/>
        <end position="23"/>
    </location>
</feature>
<keyword evidence="2" id="KW-1185">Reference proteome</keyword>
<sequence length="683" mass="73490">PADGPHQGAEDHLIRDHVRRDDAPPDGVGDMQAEEQEGDEVEEGRPPHRIDRRQDARGDDGGDRVGRVVQAVQKIEQQGDADQEDQDQEGVIHGVLQVLDQNAVDAVGHVLKAVDHLLQVIQQLTADDEAQGVAARHVVTVRLIKRLHARIIEVVAASLQIGDLLRQDRQSLMVLAHGRKQGEGLLRQGRALDGDVGQLLHLGREVAHLVQGDDLGRLLHLVDGVVQRVGQAANVRTVERSDEAAAHGEQHLARDLVGLFLVGDHLGAPFPGRGSAVHHLTQGARAVSQRLRMGVEQSEEVVFLRQQRLEPVEHGSSPQGRLAHTETEPAPQVPASGPFPLTPLLPRRMKKMSSLCSNSGQNRHDLPCRAGAPACRSRPGPRSSRPSCRLAVAGSGGSVRQDAQRHLEPRRRPAPSGRLPRLPARPGRRARHAALRLHGAAGQGRHAGEDQPDQGGGRSLSQRPEDRPAARLLSAWRGQPDGLRRWPDRPARQGAGRVHEGSHCAAEGRTGRSQPGPFRGRPGDLRRPEATAQAAAAPAQLSAPAGDPRHPGRTDDPARDRLRRLLALHRLSQGRAGQSVGRTEPLAQMELPLPMEGRPPPGRSLRPRAPDRRLAGKPAHGRSGRLCAHRHVLGASAQDAYSAAHRLVERAPADAPAADPAGTGALPRGQYGARMGDGPRLGL</sequence>
<feature type="compositionally biased region" description="Low complexity" evidence="1">
    <location>
        <begin position="414"/>
        <end position="425"/>
    </location>
</feature>
<organism evidence="2 3">
    <name type="scientific">Parastrongyloides trichosuri</name>
    <name type="common">Possum-specific nematode worm</name>
    <dbReference type="NCBI Taxonomy" id="131310"/>
    <lineage>
        <taxon>Eukaryota</taxon>
        <taxon>Metazoa</taxon>
        <taxon>Ecdysozoa</taxon>
        <taxon>Nematoda</taxon>
        <taxon>Chromadorea</taxon>
        <taxon>Rhabditida</taxon>
        <taxon>Tylenchina</taxon>
        <taxon>Panagrolaimomorpha</taxon>
        <taxon>Strongyloidoidea</taxon>
        <taxon>Strongyloididae</taxon>
        <taxon>Parastrongyloides</taxon>
    </lineage>
</organism>
<feature type="compositionally biased region" description="Basic and acidic residues" evidence="1">
    <location>
        <begin position="43"/>
        <end position="64"/>
    </location>
</feature>
<feature type="region of interest" description="Disordered" evidence="1">
    <location>
        <begin position="571"/>
        <end position="623"/>
    </location>
</feature>
<feature type="region of interest" description="Disordered" evidence="1">
    <location>
        <begin position="1"/>
        <end position="64"/>
    </location>
</feature>
<evidence type="ECO:0000256" key="1">
    <source>
        <dbReference type="SAM" id="MobiDB-lite"/>
    </source>
</evidence>
<feature type="compositionally biased region" description="Basic and acidic residues" evidence="1">
    <location>
        <begin position="402"/>
        <end position="411"/>
    </location>
</feature>
<dbReference type="Proteomes" id="UP000038045">
    <property type="component" value="Unplaced"/>
</dbReference>
<feature type="compositionally biased region" description="Basic and acidic residues" evidence="1">
    <location>
        <begin position="547"/>
        <end position="557"/>
    </location>
</feature>
<protein>
    <submittedName>
        <fullName evidence="3">Protein kinase domain-containing protein</fullName>
    </submittedName>
</protein>
<feature type="compositionally biased region" description="Acidic residues" evidence="1">
    <location>
        <begin position="32"/>
        <end position="42"/>
    </location>
</feature>
<accession>A0A0N4ZKZ9</accession>
<feature type="compositionally biased region" description="Basic residues" evidence="1">
    <location>
        <begin position="426"/>
        <end position="435"/>
    </location>
</feature>
<feature type="compositionally biased region" description="Low complexity" evidence="1">
    <location>
        <begin position="368"/>
        <end position="389"/>
    </location>
</feature>
<feature type="compositionally biased region" description="Basic and acidic residues" evidence="1">
    <location>
        <begin position="482"/>
        <end position="502"/>
    </location>
</feature>
<reference evidence="3" key="1">
    <citation type="submission" date="2017-02" db="UniProtKB">
        <authorList>
            <consortium name="WormBaseParasite"/>
        </authorList>
    </citation>
    <scope>IDENTIFICATION</scope>
</reference>
<feature type="region of interest" description="Disordered" evidence="1">
    <location>
        <begin position="651"/>
        <end position="683"/>
    </location>
</feature>
<feature type="region of interest" description="Disordered" evidence="1">
    <location>
        <begin position="307"/>
        <end position="557"/>
    </location>
</feature>
<feature type="compositionally biased region" description="Low complexity" evidence="1">
    <location>
        <begin position="530"/>
        <end position="545"/>
    </location>
</feature>
<evidence type="ECO:0000313" key="3">
    <source>
        <dbReference type="WBParaSite" id="PTRK_0000878200.1"/>
    </source>
</evidence>
<proteinExistence type="predicted"/>